<comment type="caution">
    <text evidence="2">The sequence shown here is derived from an EMBL/GenBank/DDBJ whole genome shotgun (WGS) entry which is preliminary data.</text>
</comment>
<dbReference type="InterPro" id="IPR003812">
    <property type="entry name" value="Fido"/>
</dbReference>
<dbReference type="NCBIfam" id="TIGR01550">
    <property type="entry name" value="DOC_P1"/>
    <property type="match status" value="1"/>
</dbReference>
<proteinExistence type="predicted"/>
<dbReference type="Gene3D" id="1.20.120.1870">
    <property type="entry name" value="Fic/DOC protein, Fido domain"/>
    <property type="match status" value="1"/>
</dbReference>
<dbReference type="SUPFAM" id="SSF140931">
    <property type="entry name" value="Fic-like"/>
    <property type="match status" value="1"/>
</dbReference>
<dbReference type="EMBL" id="PFAQ01000010">
    <property type="protein sequence ID" value="PIT95258.1"/>
    <property type="molecule type" value="Genomic_DNA"/>
</dbReference>
<organism evidence="2 3">
    <name type="scientific">Candidatus Falkowbacteria bacterium CG10_big_fil_rev_8_21_14_0_10_39_9</name>
    <dbReference type="NCBI Taxonomy" id="1974566"/>
    <lineage>
        <taxon>Bacteria</taxon>
        <taxon>Candidatus Falkowiibacteriota</taxon>
    </lineage>
</organism>
<gene>
    <name evidence="2" type="ORF">COT98_00470</name>
</gene>
<evidence type="ECO:0000313" key="3">
    <source>
        <dbReference type="Proteomes" id="UP000228900"/>
    </source>
</evidence>
<protein>
    <recommendedName>
        <fullName evidence="1">Fido domain-containing protein</fullName>
    </recommendedName>
</protein>
<dbReference type="Proteomes" id="UP000228900">
    <property type="component" value="Unassembled WGS sequence"/>
</dbReference>
<dbReference type="InterPro" id="IPR006440">
    <property type="entry name" value="Doc"/>
</dbReference>
<sequence>MIKPLRIEEIKYLAHRLAMDTMGWDEPIPEFETRYPNVLESCIATPFQRFAQRTLYAGLTGKGSALFYLLIKNHPFQNGNKRLAIASLFIFLYKNDKWLKVDNKELYNLAIWVAQSPPLARDQVLIVVTNFIKKYLNNF</sequence>
<evidence type="ECO:0000259" key="1">
    <source>
        <dbReference type="PROSITE" id="PS51459"/>
    </source>
</evidence>
<dbReference type="AlphaFoldDB" id="A0A2M6WR19"/>
<dbReference type="GO" id="GO:0016301">
    <property type="term" value="F:kinase activity"/>
    <property type="evidence" value="ECO:0007669"/>
    <property type="project" value="InterPro"/>
</dbReference>
<dbReference type="InterPro" id="IPR053737">
    <property type="entry name" value="Type_II_TA_Toxin"/>
</dbReference>
<feature type="domain" description="Fido" evidence="1">
    <location>
        <begin position="5"/>
        <end position="134"/>
    </location>
</feature>
<dbReference type="PROSITE" id="PS51459">
    <property type="entry name" value="FIDO"/>
    <property type="match status" value="1"/>
</dbReference>
<dbReference type="Pfam" id="PF02661">
    <property type="entry name" value="Fic"/>
    <property type="match status" value="1"/>
</dbReference>
<name>A0A2M6WR19_9BACT</name>
<accession>A0A2M6WR19</accession>
<dbReference type="InterPro" id="IPR036597">
    <property type="entry name" value="Fido-like_dom_sf"/>
</dbReference>
<evidence type="ECO:0000313" key="2">
    <source>
        <dbReference type="EMBL" id="PIT95258.1"/>
    </source>
</evidence>
<reference evidence="3" key="1">
    <citation type="submission" date="2017-09" db="EMBL/GenBank/DDBJ databases">
        <title>Depth-based differentiation of microbial function through sediment-hosted aquifers and enrichment of novel symbionts in the deep terrestrial subsurface.</title>
        <authorList>
            <person name="Probst A.J."/>
            <person name="Ladd B."/>
            <person name="Jarett J.K."/>
            <person name="Geller-Mcgrath D.E."/>
            <person name="Sieber C.M.K."/>
            <person name="Emerson J.B."/>
            <person name="Anantharaman K."/>
            <person name="Thomas B.C."/>
            <person name="Malmstrom R."/>
            <person name="Stieglmeier M."/>
            <person name="Klingl A."/>
            <person name="Woyke T."/>
            <person name="Ryan C.M."/>
            <person name="Banfield J.F."/>
        </authorList>
    </citation>
    <scope>NUCLEOTIDE SEQUENCE [LARGE SCALE GENOMIC DNA]</scope>
</reference>